<dbReference type="InterPro" id="IPR047960">
    <property type="entry name" value="Transpos_IS1380"/>
</dbReference>
<dbReference type="NCBIfam" id="NF033539">
    <property type="entry name" value="transpos_IS1380"/>
    <property type="match status" value="1"/>
</dbReference>
<sequence length="489" mass="53067">MMFEVNIPVQERGTSQVLFNHTPASVSHSFDDANLTATTGLVPIMSLAQMAGLPDLAEDRLTVTTTGADKGANPAPKLATLVAGMAAGADSIDDMNILRHGGMQHLFDRVYAPSTLGSFLRSFAFGHVRQLDAISSRFLTNLNEHTPLLPTNQESAQTSMIFVDVDDTVIDVHSASKQGAGFGYQGSRGLNTLLATASTRDSSQIIVGQRLRKGSTSSARGADKFVADALATTTRINSGLPALVRADSAYYSSTVTKAARDAGAEVSITVRMDKKVKAAIGTISDGAWTGIEYPEAIYDEETRAWISKAEVAEVPFTAFTSKKKSLHTPGRLVVRRIPELNETKRTAGQDPLFDLYRYHAFFTTVDKDRFDTVAADQMHRKHAIIEQINAELKNGALAHMPSGVFNANAAWVAIAAITHNLMRAAAGLIGGRMSKVRAQTLRTRIISIPARIAHRARKLIVHLPRRWPWATEFARLWHAALSPPTRSLS</sequence>
<dbReference type="InterPro" id="IPR025668">
    <property type="entry name" value="Tnp_DDE_dom"/>
</dbReference>
<dbReference type="Proteomes" id="UP000094793">
    <property type="component" value="Chromosome"/>
</dbReference>
<evidence type="ECO:0000313" key="3">
    <source>
        <dbReference type="Proteomes" id="UP000094793"/>
    </source>
</evidence>
<accession>A0A1D7W3F1</accession>
<reference evidence="3" key="1">
    <citation type="submission" date="2016-09" db="EMBL/GenBank/DDBJ databases">
        <title>Complete Genome Sequence of Brevibacterium linens SMQ-1335.</title>
        <authorList>
            <person name="de Melo A.G."/>
            <person name="Labrie S.J."/>
            <person name="Dumaresq J."/>
            <person name="Roberts R.J."/>
            <person name="Tremblay D.M."/>
            <person name="Moineau S."/>
        </authorList>
    </citation>
    <scope>NUCLEOTIDE SEQUENCE [LARGE SCALE GENOMIC DNA]</scope>
    <source>
        <strain evidence="3">SMQ-1335</strain>
    </source>
</reference>
<proteinExistence type="predicted"/>
<dbReference type="eggNOG" id="COG3385">
    <property type="taxonomic scope" value="Bacteria"/>
</dbReference>
<dbReference type="AlphaFoldDB" id="A0A1D7W3F1"/>
<organism evidence="2 3">
    <name type="scientific">Brevibacterium aurantiacum</name>
    <dbReference type="NCBI Taxonomy" id="273384"/>
    <lineage>
        <taxon>Bacteria</taxon>
        <taxon>Bacillati</taxon>
        <taxon>Actinomycetota</taxon>
        <taxon>Actinomycetes</taxon>
        <taxon>Micrococcales</taxon>
        <taxon>Brevibacteriaceae</taxon>
        <taxon>Brevibacterium</taxon>
    </lineage>
</organism>
<gene>
    <name evidence="2" type="ORF">BLSMQ_1856</name>
</gene>
<feature type="domain" description="Transposase DDE" evidence="1">
    <location>
        <begin position="25"/>
        <end position="477"/>
    </location>
</feature>
<evidence type="ECO:0000259" key="1">
    <source>
        <dbReference type="Pfam" id="PF13701"/>
    </source>
</evidence>
<name>A0A1D7W3F1_BREAU</name>
<dbReference type="Pfam" id="PF13701">
    <property type="entry name" value="DDE_Tnp_1_4"/>
    <property type="match status" value="1"/>
</dbReference>
<protein>
    <recommendedName>
        <fullName evidence="1">Transposase DDE domain-containing protein</fullName>
    </recommendedName>
</protein>
<dbReference type="PATRIC" id="fig|1703.10.peg.1906"/>
<dbReference type="EMBL" id="CP017150">
    <property type="protein sequence ID" value="AOP53566.1"/>
    <property type="molecule type" value="Genomic_DNA"/>
</dbReference>
<dbReference type="KEGG" id="blin:BLSMQ_1856"/>
<evidence type="ECO:0000313" key="2">
    <source>
        <dbReference type="EMBL" id="AOP53566.1"/>
    </source>
</evidence>